<evidence type="ECO:0000256" key="4">
    <source>
        <dbReference type="ARBA" id="ARBA00022763"/>
    </source>
</evidence>
<evidence type="ECO:0000256" key="7">
    <source>
        <dbReference type="ARBA" id="ARBA00023125"/>
    </source>
</evidence>
<dbReference type="PANTHER" id="PTHR42855">
    <property type="entry name" value="ABC TRANSPORTER ATP-BINDING SUBUNIT"/>
    <property type="match status" value="1"/>
</dbReference>
<keyword evidence="2 11" id="KW-0677">Repeat</keyword>
<comment type="catalytic activity">
    <reaction evidence="9 11">
        <text>ATP + H2O = ADP + phosphate + H(+)</text>
        <dbReference type="Rhea" id="RHEA:13065"/>
        <dbReference type="ChEBI" id="CHEBI:15377"/>
        <dbReference type="ChEBI" id="CHEBI:15378"/>
        <dbReference type="ChEBI" id="CHEBI:30616"/>
        <dbReference type="ChEBI" id="CHEBI:43474"/>
        <dbReference type="ChEBI" id="CHEBI:456216"/>
    </reaction>
</comment>
<evidence type="ECO:0000256" key="1">
    <source>
        <dbReference type="ARBA" id="ARBA00022490"/>
    </source>
</evidence>
<evidence type="ECO:0000256" key="5">
    <source>
        <dbReference type="ARBA" id="ARBA00022801"/>
    </source>
</evidence>
<dbReference type="InterPro" id="IPR003439">
    <property type="entry name" value="ABC_transporter-like_ATP-bd"/>
</dbReference>
<dbReference type="InterPro" id="IPR043686">
    <property type="entry name" value="Uup"/>
</dbReference>
<dbReference type="SUPFAM" id="SSF52540">
    <property type="entry name" value="P-loop containing nucleoside triphosphate hydrolases"/>
    <property type="match status" value="2"/>
</dbReference>
<dbReference type="GO" id="GO:0005524">
    <property type="term" value="F:ATP binding"/>
    <property type="evidence" value="ECO:0007669"/>
    <property type="project" value="UniProtKB-UniRule"/>
</dbReference>
<dbReference type="PANTHER" id="PTHR42855:SF1">
    <property type="entry name" value="ABC TRANSPORTER DOMAIN-CONTAINING PROTEIN"/>
    <property type="match status" value="1"/>
</dbReference>
<gene>
    <name evidence="11 14" type="primary">uup</name>
    <name evidence="14" type="ORF">JTBM06_V1_30011</name>
</gene>
<dbReference type="EC" id="3.6.1.-" evidence="11"/>
<keyword evidence="6 11" id="KW-0067">ATP-binding</keyword>
<dbReference type="Pfam" id="PF12848">
    <property type="entry name" value="ABC_tran_Xtn"/>
    <property type="match status" value="1"/>
</dbReference>
<dbReference type="PROSITE" id="PS50893">
    <property type="entry name" value="ABC_TRANSPORTER_2"/>
    <property type="match status" value="2"/>
</dbReference>
<dbReference type="InterPro" id="IPR032781">
    <property type="entry name" value="ABC_tran_Xtn"/>
</dbReference>
<reference evidence="14" key="1">
    <citation type="submission" date="2019-07" db="EMBL/GenBank/DDBJ databases">
        <authorList>
            <person name="Weber M."/>
            <person name="Kostadinov I."/>
            <person name="Kostadinov D I."/>
        </authorList>
    </citation>
    <scope>NUCLEOTIDE SEQUENCE</scope>
    <source>
        <strain evidence="14">Gfbio:sag-sample-m06:053724c1-46a9-4a36-b237-ea2bf867836b</strain>
    </source>
</reference>
<accession>A0A7D9D1D0</accession>
<evidence type="ECO:0000256" key="3">
    <source>
        <dbReference type="ARBA" id="ARBA00022741"/>
    </source>
</evidence>
<dbReference type="GO" id="GO:0006281">
    <property type="term" value="P:DNA repair"/>
    <property type="evidence" value="ECO:0007669"/>
    <property type="project" value="UniProtKB-KW"/>
</dbReference>
<dbReference type="InterPro" id="IPR017871">
    <property type="entry name" value="ABC_transporter-like_CS"/>
</dbReference>
<keyword evidence="8 11" id="KW-0234">DNA repair</keyword>
<organism evidence="14">
    <name type="scientific">uncultured Woeseiaceae bacterium</name>
    <dbReference type="NCBI Taxonomy" id="1983305"/>
    <lineage>
        <taxon>Bacteria</taxon>
        <taxon>Pseudomonadati</taxon>
        <taxon>Pseudomonadota</taxon>
        <taxon>Gammaproteobacteria</taxon>
        <taxon>Woeseiales</taxon>
        <taxon>Woeseiaceae</taxon>
        <taxon>environmental samples</taxon>
    </lineage>
</organism>
<dbReference type="PROSITE" id="PS00211">
    <property type="entry name" value="ABC_TRANSPORTER_1"/>
    <property type="match status" value="2"/>
</dbReference>
<dbReference type="Pfam" id="PF00005">
    <property type="entry name" value="ABC_tran"/>
    <property type="match status" value="2"/>
</dbReference>
<proteinExistence type="inferred from homology"/>
<dbReference type="SMART" id="SM00382">
    <property type="entry name" value="AAA"/>
    <property type="match status" value="2"/>
</dbReference>
<keyword evidence="4 11" id="KW-0227">DNA damage</keyword>
<evidence type="ECO:0000256" key="12">
    <source>
        <dbReference type="SAM" id="MobiDB-lite"/>
    </source>
</evidence>
<feature type="compositionally biased region" description="Polar residues" evidence="12">
    <location>
        <begin position="542"/>
        <end position="552"/>
    </location>
</feature>
<feature type="binding site" evidence="11">
    <location>
        <begin position="36"/>
        <end position="43"/>
    </location>
    <ligand>
        <name>ATP</name>
        <dbReference type="ChEBI" id="CHEBI:30616"/>
        <label>1</label>
    </ligand>
</feature>
<evidence type="ECO:0000259" key="13">
    <source>
        <dbReference type="PROSITE" id="PS50893"/>
    </source>
</evidence>
<dbReference type="InterPro" id="IPR051309">
    <property type="entry name" value="ABCF_ATPase"/>
</dbReference>
<comment type="function">
    <text evidence="11">Probably plays a role in ribosome assembly or function. May be involved in resolution of branched DNA intermediates that result from template switching in postreplication gaps. Binds DNA and has ATPase activity.</text>
</comment>
<dbReference type="GO" id="GO:0016887">
    <property type="term" value="F:ATP hydrolysis activity"/>
    <property type="evidence" value="ECO:0007669"/>
    <property type="project" value="UniProtKB-UniRule"/>
</dbReference>
<dbReference type="FunFam" id="3.40.50.300:FF:000011">
    <property type="entry name" value="Putative ABC transporter ATP-binding component"/>
    <property type="match status" value="1"/>
</dbReference>
<feature type="domain" description="ABC transporter" evidence="13">
    <location>
        <begin position="4"/>
        <end position="250"/>
    </location>
</feature>
<keyword evidence="7 11" id="KW-0238">DNA-binding</keyword>
<keyword evidence="1 11" id="KW-0963">Cytoplasm</keyword>
<dbReference type="GO" id="GO:0043022">
    <property type="term" value="F:ribosome binding"/>
    <property type="evidence" value="ECO:0007669"/>
    <property type="project" value="UniProtKB-UniRule"/>
</dbReference>
<dbReference type="InterPro" id="IPR032524">
    <property type="entry name" value="ABC_tran_C"/>
</dbReference>
<comment type="subcellular location">
    <subcellularLocation>
        <location evidence="11">Cytoplasm</location>
    </subcellularLocation>
    <text evidence="11">Associates with ribosomes.</text>
</comment>
<dbReference type="Gene3D" id="3.40.50.300">
    <property type="entry name" value="P-loop containing nucleotide triphosphate hydrolases"/>
    <property type="match status" value="2"/>
</dbReference>
<dbReference type="InterPro" id="IPR003593">
    <property type="entry name" value="AAA+_ATPase"/>
</dbReference>
<dbReference type="Gene3D" id="1.10.287.380">
    <property type="entry name" value="Valyl-tRNA synthetase, C-terminal domain"/>
    <property type="match status" value="1"/>
</dbReference>
<feature type="region of interest" description="Disordered" evidence="12">
    <location>
        <begin position="538"/>
        <end position="560"/>
    </location>
</feature>
<evidence type="ECO:0000256" key="8">
    <source>
        <dbReference type="ARBA" id="ARBA00023204"/>
    </source>
</evidence>
<dbReference type="CDD" id="cd03221">
    <property type="entry name" value="ABCF_EF-3"/>
    <property type="match status" value="2"/>
</dbReference>
<dbReference type="HAMAP" id="MF_00848">
    <property type="entry name" value="Uup"/>
    <property type="match status" value="1"/>
</dbReference>
<dbReference type="GO" id="GO:0003677">
    <property type="term" value="F:DNA binding"/>
    <property type="evidence" value="ECO:0007669"/>
    <property type="project" value="UniProtKB-UniRule"/>
</dbReference>
<evidence type="ECO:0000256" key="10">
    <source>
        <dbReference type="ARBA" id="ARBA00061478"/>
    </source>
</evidence>
<dbReference type="InterPro" id="IPR027417">
    <property type="entry name" value="P-loop_NTPase"/>
</dbReference>
<evidence type="ECO:0000256" key="2">
    <source>
        <dbReference type="ARBA" id="ARBA00022737"/>
    </source>
</evidence>
<sequence length="636" mass="71993">MSLIRFDKVSLKFGDQMILTEADLTIEPNERVCLIGRNGAGKSTTFKLITGEMEVDAGEIVPITGLVVSQLAQSLPDAMDLGVREVVKSGLTGIRALLDEYRQRSREELDRAGLRKLEQLHQQIDAHGGWHIEQRIDATISELSLPADKKMHELSGGWRRRVALARALVQKPDLLLLDEPTNHLDIVTIKWLENIVRSYDGSVLFITHDRAFLRGLATRIVEVDRGKLTSWPGDFKNYLRRKEESLNAESLANARFDKKLDQEEIWIRQGIKARRTRNEGRVKALMQMREERAKRLSPERGARIHIEEAERSGRKVIRAKNVGFRFDDEPLIENFSIKIMRGDRIGILGNNGVGKTTLLRLLLGDIEPQSGTIKHGTNLEIGYFDQLRETLDEEKSVADNVGGGRTYIKLNGKDRHIVGYLKGFLFSPKRSMTPVKALSGGERNRIILAKLFTQAANLLILDEPTNDLDMETLEVLEQRLTDYSGTLIIVSHDREFMDNVVTSTIVFEESGEVREYVGGYSDWLRQGKALAEVDDPNLVSGVDSTPAESQPKQKPKKLSYNEQRELDQLPQQIDELETKVGALLEKISSSDFYSQDHGKTAPVLQEFTESQQALDLALERWTALEDQQQQYQDSRT</sequence>
<dbReference type="Pfam" id="PF16326">
    <property type="entry name" value="ABC_tran_CTD"/>
    <property type="match status" value="1"/>
</dbReference>
<feature type="binding site" evidence="11">
    <location>
        <begin position="349"/>
        <end position="356"/>
    </location>
    <ligand>
        <name>ATP</name>
        <dbReference type="ChEBI" id="CHEBI:30616"/>
        <label>2</label>
    </ligand>
</feature>
<feature type="domain" description="ABC transporter" evidence="13">
    <location>
        <begin position="317"/>
        <end position="535"/>
    </location>
</feature>
<dbReference type="AlphaFoldDB" id="A0A7D9D1D0"/>
<keyword evidence="5 11" id="KW-0378">Hydrolase</keyword>
<evidence type="ECO:0000256" key="11">
    <source>
        <dbReference type="HAMAP-Rule" id="MF_00848"/>
    </source>
</evidence>
<protein>
    <recommendedName>
        <fullName evidence="11">ATP-binding protein Uup</fullName>
        <ecNumber evidence="11">3.6.1.-</ecNumber>
    </recommendedName>
</protein>
<keyword evidence="3 11" id="KW-0547">Nucleotide-binding</keyword>
<dbReference type="GO" id="GO:0005737">
    <property type="term" value="C:cytoplasm"/>
    <property type="evidence" value="ECO:0007669"/>
    <property type="project" value="UniProtKB-SubCell"/>
</dbReference>
<dbReference type="FunFam" id="3.40.50.300:FF:000309">
    <property type="entry name" value="ABC transporter ATP-binding protein"/>
    <property type="match status" value="1"/>
</dbReference>
<evidence type="ECO:0000256" key="6">
    <source>
        <dbReference type="ARBA" id="ARBA00022840"/>
    </source>
</evidence>
<dbReference type="EMBL" id="LR633967">
    <property type="protein sequence ID" value="VUX55451.1"/>
    <property type="molecule type" value="Genomic_DNA"/>
</dbReference>
<evidence type="ECO:0000256" key="9">
    <source>
        <dbReference type="ARBA" id="ARBA00049360"/>
    </source>
</evidence>
<comment type="similarity">
    <text evidence="10 11">Belongs to the ABC transporter superfamily. ABCF family. Uup subfamily.</text>
</comment>
<evidence type="ECO:0000313" key="14">
    <source>
        <dbReference type="EMBL" id="VUX55451.1"/>
    </source>
</evidence>
<name>A0A7D9D1D0_9GAMM</name>
<dbReference type="InterPro" id="IPR037118">
    <property type="entry name" value="Val-tRNA_synth_C_sf"/>
</dbReference>